<evidence type="ECO:0000313" key="2">
    <source>
        <dbReference type="Proteomes" id="UP001157502"/>
    </source>
</evidence>
<accession>A0ACC2HFI3</accession>
<proteinExistence type="predicted"/>
<protein>
    <submittedName>
        <fullName evidence="1">Uncharacterized protein</fullName>
    </submittedName>
</protein>
<gene>
    <name evidence="1" type="ORF">DPEC_G00018640</name>
</gene>
<evidence type="ECO:0000313" key="1">
    <source>
        <dbReference type="EMBL" id="KAJ8014719.1"/>
    </source>
</evidence>
<sequence length="71" mass="8271">MVIKGSSIPNKLIQTGFWHIWTIGRLQVSLSCLRAPALWMDPQLLMQGVWMGRHIMDLYCNKLFIWGLSLR</sequence>
<dbReference type="EMBL" id="CM055729">
    <property type="protein sequence ID" value="KAJ8014719.1"/>
    <property type="molecule type" value="Genomic_DNA"/>
</dbReference>
<keyword evidence="2" id="KW-1185">Reference proteome</keyword>
<organism evidence="1 2">
    <name type="scientific">Dallia pectoralis</name>
    <name type="common">Alaska blackfish</name>
    <dbReference type="NCBI Taxonomy" id="75939"/>
    <lineage>
        <taxon>Eukaryota</taxon>
        <taxon>Metazoa</taxon>
        <taxon>Chordata</taxon>
        <taxon>Craniata</taxon>
        <taxon>Vertebrata</taxon>
        <taxon>Euteleostomi</taxon>
        <taxon>Actinopterygii</taxon>
        <taxon>Neopterygii</taxon>
        <taxon>Teleostei</taxon>
        <taxon>Protacanthopterygii</taxon>
        <taxon>Esociformes</taxon>
        <taxon>Umbridae</taxon>
        <taxon>Dallia</taxon>
    </lineage>
</organism>
<dbReference type="Proteomes" id="UP001157502">
    <property type="component" value="Chromosome 2"/>
</dbReference>
<comment type="caution">
    <text evidence="1">The sequence shown here is derived from an EMBL/GenBank/DDBJ whole genome shotgun (WGS) entry which is preliminary data.</text>
</comment>
<reference evidence="1" key="1">
    <citation type="submission" date="2021-05" db="EMBL/GenBank/DDBJ databases">
        <authorList>
            <person name="Pan Q."/>
            <person name="Jouanno E."/>
            <person name="Zahm M."/>
            <person name="Klopp C."/>
            <person name="Cabau C."/>
            <person name="Louis A."/>
            <person name="Berthelot C."/>
            <person name="Parey E."/>
            <person name="Roest Crollius H."/>
            <person name="Montfort J."/>
            <person name="Robinson-Rechavi M."/>
            <person name="Bouchez O."/>
            <person name="Lampietro C."/>
            <person name="Lopez Roques C."/>
            <person name="Donnadieu C."/>
            <person name="Postlethwait J."/>
            <person name="Bobe J."/>
            <person name="Dillon D."/>
            <person name="Chandos A."/>
            <person name="von Hippel F."/>
            <person name="Guiguen Y."/>
        </authorList>
    </citation>
    <scope>NUCLEOTIDE SEQUENCE</scope>
    <source>
        <strain evidence="1">YG-Jan2019</strain>
    </source>
</reference>
<name>A0ACC2HFI3_DALPE</name>